<keyword evidence="1" id="KW-0472">Membrane</keyword>
<proteinExistence type="predicted"/>
<comment type="caution">
    <text evidence="3">The sequence shown here is derived from an EMBL/GenBank/DDBJ whole genome shotgun (WGS) entry which is preliminary data.</text>
</comment>
<dbReference type="Pfam" id="PF26514">
    <property type="entry name" value="DUF8173"/>
    <property type="match status" value="1"/>
</dbReference>
<gene>
    <name evidence="3" type="ORF">OEZ60_03930</name>
</gene>
<evidence type="ECO:0000313" key="4">
    <source>
        <dbReference type="Proteomes" id="UP001209535"/>
    </source>
</evidence>
<accession>A0ABT2X2C9</accession>
<evidence type="ECO:0000256" key="1">
    <source>
        <dbReference type="SAM" id="Phobius"/>
    </source>
</evidence>
<feature type="domain" description="DUF8173" evidence="2">
    <location>
        <begin position="212"/>
        <end position="363"/>
    </location>
</feature>
<dbReference type="Proteomes" id="UP001209535">
    <property type="component" value="Unassembled WGS sequence"/>
</dbReference>
<organism evidence="3 4">
    <name type="scientific">Albidovulum salinarum</name>
    <dbReference type="NCBI Taxonomy" id="2984153"/>
    <lineage>
        <taxon>Bacteria</taxon>
        <taxon>Pseudomonadati</taxon>
        <taxon>Pseudomonadota</taxon>
        <taxon>Alphaproteobacteria</taxon>
        <taxon>Rhodobacterales</taxon>
        <taxon>Paracoccaceae</taxon>
        <taxon>Albidovulum</taxon>
    </lineage>
</organism>
<evidence type="ECO:0000313" key="3">
    <source>
        <dbReference type="EMBL" id="MCU9847147.1"/>
    </source>
</evidence>
<keyword evidence="4" id="KW-1185">Reference proteome</keyword>
<keyword evidence="1" id="KW-0812">Transmembrane</keyword>
<dbReference type="EMBL" id="JAOVQO010000003">
    <property type="protein sequence ID" value="MCU9847147.1"/>
    <property type="molecule type" value="Genomic_DNA"/>
</dbReference>
<feature type="transmembrane region" description="Helical" evidence="1">
    <location>
        <begin position="256"/>
        <end position="279"/>
    </location>
</feature>
<name>A0ABT2X2C9_9RHOB</name>
<protein>
    <recommendedName>
        <fullName evidence="2">DUF8173 domain-containing protein</fullName>
    </recommendedName>
</protein>
<sequence length="373" mass="38236">MRNFIRAMTVLVLTAAPGSAEEKAQTFDFGGDSFRAGATVVLDAAGTDDLFMAGETVRGEADISGSAHLAGRRVTMTGAVGGDAYLAGMDVVLEGPVAGDATLAGYDVRVGAVGGDLRLSGAKLAVGGPVAGYALIAGDDVRIGAAIKGDVNLTARTVEFADGARIDGKLTLFEEAPGTLTIPTSVASEDRIERRDLAEWEAAARPLTGWSWTRAVGRFLTGVIIVAALAALVAAVMPRTLAAMRRSILERPLRNLWIGFLAQSAVIGSAVLFAMTLIGALLVPAVVLVALAGGFVGYILAVYAFGVALVQAVGRPEPQSVGERAICGGVGALAAGIIALVPILGWLFVLALTLTGLGAVVQRLFRPRFLAPA</sequence>
<feature type="transmembrane region" description="Helical" evidence="1">
    <location>
        <begin position="285"/>
        <end position="309"/>
    </location>
</feature>
<evidence type="ECO:0000259" key="2">
    <source>
        <dbReference type="Pfam" id="PF26514"/>
    </source>
</evidence>
<feature type="transmembrane region" description="Helical" evidence="1">
    <location>
        <begin position="215"/>
        <end position="236"/>
    </location>
</feature>
<dbReference type="InterPro" id="IPR058486">
    <property type="entry name" value="DUF8173"/>
</dbReference>
<dbReference type="RefSeq" id="WP_263333422.1">
    <property type="nucleotide sequence ID" value="NZ_JAOVQO010000003.1"/>
</dbReference>
<keyword evidence="1" id="KW-1133">Transmembrane helix</keyword>
<reference evidence="3 4" key="1">
    <citation type="submission" date="2022-10" db="EMBL/GenBank/DDBJ databases">
        <title>Defluviimonas sp. nov., isolated from ocean surface sediments.</title>
        <authorList>
            <person name="He W."/>
            <person name="Wang L."/>
            <person name="Zhang D.-F."/>
        </authorList>
    </citation>
    <scope>NUCLEOTIDE SEQUENCE [LARGE SCALE GENOMIC DNA]</scope>
    <source>
        <strain evidence="3 4">WL0024</strain>
    </source>
</reference>